<organism evidence="2">
    <name type="scientific">Naegleria gruberi</name>
    <name type="common">Amoeba</name>
    <dbReference type="NCBI Taxonomy" id="5762"/>
    <lineage>
        <taxon>Eukaryota</taxon>
        <taxon>Discoba</taxon>
        <taxon>Heterolobosea</taxon>
        <taxon>Tetramitia</taxon>
        <taxon>Eutetramitia</taxon>
        <taxon>Vahlkampfiidae</taxon>
        <taxon>Naegleria</taxon>
    </lineage>
</organism>
<gene>
    <name evidence="1" type="ORF">NAEGRDRAFT_66769</name>
</gene>
<evidence type="ECO:0000313" key="1">
    <source>
        <dbReference type="EMBL" id="EFC45197.1"/>
    </source>
</evidence>
<dbReference type="Proteomes" id="UP000006671">
    <property type="component" value="Unassembled WGS sequence"/>
</dbReference>
<dbReference type="AlphaFoldDB" id="D2VDA0"/>
<protein>
    <submittedName>
        <fullName evidence="1">Predicted protein</fullName>
    </submittedName>
</protein>
<name>D2VDA0_NAEGR</name>
<sequence>MAHHVCSEKCSPHIPKINYAAINANDIFDDNVILNVAFCNSLCDVKCPESDCLFAMEIFKEFIQENDEFEANLTNIELHPTHEVKDKIFVSESNVDRVASLIVEYRKCGKMCLYKKVDYDFEILILLINEFEYLYFGHAHGHAFYGMPGLTYLSSDGSSPEVSKLFPKKVNDSFVPIPLNELLESANYFLESLLLDRYH</sequence>
<dbReference type="InParanoid" id="D2VDA0"/>
<dbReference type="RefSeq" id="XP_002677941.1">
    <property type="nucleotide sequence ID" value="XM_002677895.1"/>
</dbReference>
<dbReference type="EMBL" id="GG738864">
    <property type="protein sequence ID" value="EFC45197.1"/>
    <property type="molecule type" value="Genomic_DNA"/>
</dbReference>
<dbReference type="OMA" id="ICKFTRS"/>
<keyword evidence="2" id="KW-1185">Reference proteome</keyword>
<dbReference type="VEuPathDB" id="AmoebaDB:NAEGRDRAFT_66769"/>
<evidence type="ECO:0000313" key="2">
    <source>
        <dbReference type="Proteomes" id="UP000006671"/>
    </source>
</evidence>
<dbReference type="GeneID" id="8857057"/>
<reference evidence="1 2" key="1">
    <citation type="journal article" date="2010" name="Cell">
        <title>The genome of Naegleria gruberi illuminates early eukaryotic versatility.</title>
        <authorList>
            <person name="Fritz-Laylin L.K."/>
            <person name="Prochnik S.E."/>
            <person name="Ginger M.L."/>
            <person name="Dacks J.B."/>
            <person name="Carpenter M.L."/>
            <person name="Field M.C."/>
            <person name="Kuo A."/>
            <person name="Paredez A."/>
            <person name="Chapman J."/>
            <person name="Pham J."/>
            <person name="Shu S."/>
            <person name="Neupane R."/>
            <person name="Cipriano M."/>
            <person name="Mancuso J."/>
            <person name="Tu H."/>
            <person name="Salamov A."/>
            <person name="Lindquist E."/>
            <person name="Shapiro H."/>
            <person name="Lucas S."/>
            <person name="Grigoriev I.V."/>
            <person name="Cande W.Z."/>
            <person name="Fulton C."/>
            <person name="Rokhsar D.S."/>
            <person name="Dawson S.C."/>
        </authorList>
    </citation>
    <scope>NUCLEOTIDE SEQUENCE [LARGE SCALE GENOMIC DNA]</scope>
    <source>
        <strain evidence="1 2">NEG-M</strain>
    </source>
</reference>
<proteinExistence type="predicted"/>
<dbReference type="KEGG" id="ngr:NAEGRDRAFT_66769"/>
<accession>D2VDA0</accession>